<proteinExistence type="predicted"/>
<dbReference type="Pfam" id="PF13962">
    <property type="entry name" value="PGG"/>
    <property type="match status" value="1"/>
</dbReference>
<feature type="domain" description="PGG" evidence="2">
    <location>
        <begin position="26"/>
        <end position="138"/>
    </location>
</feature>
<organism evidence="3 4">
    <name type="scientific">Papaver atlanticum</name>
    <dbReference type="NCBI Taxonomy" id="357466"/>
    <lineage>
        <taxon>Eukaryota</taxon>
        <taxon>Viridiplantae</taxon>
        <taxon>Streptophyta</taxon>
        <taxon>Embryophyta</taxon>
        <taxon>Tracheophyta</taxon>
        <taxon>Spermatophyta</taxon>
        <taxon>Magnoliopsida</taxon>
        <taxon>Ranunculales</taxon>
        <taxon>Papaveraceae</taxon>
        <taxon>Papaveroideae</taxon>
        <taxon>Papaver</taxon>
    </lineage>
</organism>
<feature type="transmembrane region" description="Helical" evidence="1">
    <location>
        <begin position="34"/>
        <end position="53"/>
    </location>
</feature>
<evidence type="ECO:0000313" key="3">
    <source>
        <dbReference type="EMBL" id="KAI3959431.1"/>
    </source>
</evidence>
<evidence type="ECO:0000256" key="1">
    <source>
        <dbReference type="SAM" id="Phobius"/>
    </source>
</evidence>
<gene>
    <name evidence="3" type="ORF">MKW98_019021</name>
</gene>
<evidence type="ECO:0000259" key="2">
    <source>
        <dbReference type="Pfam" id="PF13962"/>
    </source>
</evidence>
<keyword evidence="4" id="KW-1185">Reference proteome</keyword>
<dbReference type="Proteomes" id="UP001202328">
    <property type="component" value="Unassembled WGS sequence"/>
</dbReference>
<reference evidence="3" key="1">
    <citation type="submission" date="2022-04" db="EMBL/GenBank/DDBJ databases">
        <title>A functionally conserved STORR gene fusion in Papaver species that diverged 16.8 million years ago.</title>
        <authorList>
            <person name="Catania T."/>
        </authorList>
    </citation>
    <scope>NUCLEOTIDE SEQUENCE</scope>
    <source>
        <strain evidence="3">S-188037</strain>
    </source>
</reference>
<dbReference type="EMBL" id="JAJJMB010001069">
    <property type="protein sequence ID" value="KAI3959431.1"/>
    <property type="molecule type" value="Genomic_DNA"/>
</dbReference>
<sequence>MMNDDGKKPREVFREEHKALVKEGEAWLKETSQACMVVATLIATVMFAAVFTVPGGNNGDTGTPIFSKTRTFYVFMIADAVSLFASCTSVLMFFAVLTSRYGERDFLKSLPRKLILGFASLFVSIATMMTAFGATLVIVLNGTVAWVYIPVTLLASIPVLLFGLLQFPLFVDIVLSTYGPGIFIKKEYKNKED</sequence>
<dbReference type="PANTHER" id="PTHR24177:SF365">
    <property type="entry name" value="ANKYRIN REPEAT-CONTAINING PROTEIN NPR4-LIKE ISOFORM X1"/>
    <property type="match status" value="1"/>
</dbReference>
<dbReference type="InterPro" id="IPR026961">
    <property type="entry name" value="PGG_dom"/>
</dbReference>
<feature type="transmembrane region" description="Helical" evidence="1">
    <location>
        <begin position="145"/>
        <end position="165"/>
    </location>
</feature>
<keyword evidence="1" id="KW-0472">Membrane</keyword>
<name>A0AAD4TJC6_9MAGN</name>
<keyword evidence="1" id="KW-0812">Transmembrane</keyword>
<comment type="caution">
    <text evidence="3">The sequence shown here is derived from an EMBL/GenBank/DDBJ whole genome shotgun (WGS) entry which is preliminary data.</text>
</comment>
<accession>A0AAD4TJC6</accession>
<dbReference type="AlphaFoldDB" id="A0AAD4TJC6"/>
<evidence type="ECO:0000313" key="4">
    <source>
        <dbReference type="Proteomes" id="UP001202328"/>
    </source>
</evidence>
<dbReference type="PANTHER" id="PTHR24177">
    <property type="entry name" value="CASKIN"/>
    <property type="match status" value="1"/>
</dbReference>
<keyword evidence="1" id="KW-1133">Transmembrane helix</keyword>
<feature type="transmembrane region" description="Helical" evidence="1">
    <location>
        <begin position="73"/>
        <end position="97"/>
    </location>
</feature>
<protein>
    <recommendedName>
        <fullName evidence="2">PGG domain-containing protein</fullName>
    </recommendedName>
</protein>
<dbReference type="GO" id="GO:0016020">
    <property type="term" value="C:membrane"/>
    <property type="evidence" value="ECO:0007669"/>
    <property type="project" value="TreeGrafter"/>
</dbReference>
<feature type="transmembrane region" description="Helical" evidence="1">
    <location>
        <begin position="118"/>
        <end position="139"/>
    </location>
</feature>